<keyword evidence="1" id="KW-0472">Membrane</keyword>
<evidence type="ECO:0000313" key="9">
    <source>
        <dbReference type="Proteomes" id="UP000013065"/>
    </source>
</evidence>
<dbReference type="EMBL" id="SNSA01000008">
    <property type="protein sequence ID" value="TEU26012.1"/>
    <property type="molecule type" value="Genomic_DNA"/>
</dbReference>
<dbReference type="EMBL" id="CP061565">
    <property type="protein sequence ID" value="QNX07843.1"/>
    <property type="molecule type" value="Genomic_DNA"/>
</dbReference>
<dbReference type="RefSeq" id="WP_004702673.1">
    <property type="nucleotide sequence ID" value="NZ_APCT01000002.1"/>
</dbReference>
<keyword evidence="15" id="KW-1185">Reference proteome</keyword>
<dbReference type="Proteomes" id="UP000516672">
    <property type="component" value="Chromosome"/>
</dbReference>
<dbReference type="EMBL" id="CP061561">
    <property type="protein sequence ID" value="QNX04212.1"/>
    <property type="molecule type" value="Genomic_DNA"/>
</dbReference>
<dbReference type="Proteomes" id="UP000516862">
    <property type="component" value="Chromosome"/>
</dbReference>
<accession>N8S487</accession>
<feature type="transmembrane region" description="Helical" evidence="1">
    <location>
        <begin position="12"/>
        <end position="32"/>
    </location>
</feature>
<dbReference type="EMBL" id="CP061646">
    <property type="protein sequence ID" value="QNX73474.1"/>
    <property type="molecule type" value="Genomic_DNA"/>
</dbReference>
<organism evidence="2 9">
    <name type="scientific">Acinetobacter seifertii</name>
    <dbReference type="NCBI Taxonomy" id="1530123"/>
    <lineage>
        <taxon>Bacteria</taxon>
        <taxon>Pseudomonadati</taxon>
        <taxon>Pseudomonadota</taxon>
        <taxon>Gammaproteobacteria</taxon>
        <taxon>Moraxellales</taxon>
        <taxon>Moraxellaceae</taxon>
        <taxon>Acinetobacter</taxon>
        <taxon>Acinetobacter calcoaceticus/baumannii complex</taxon>
    </lineage>
</organism>
<evidence type="ECO:0000313" key="2">
    <source>
        <dbReference type="EMBL" id="ENU42403.1"/>
    </source>
</evidence>
<protein>
    <submittedName>
        <fullName evidence="2">Uncharacterized protein</fullName>
    </submittedName>
</protein>
<reference evidence="8 10" key="3">
    <citation type="submission" date="2019-03" db="EMBL/GenBank/DDBJ databases">
        <title>Draft genome sequence of an environmental Acinetobacter seifertii from Brazil.</title>
        <authorList>
            <person name="Furlan J.P.R."/>
            <person name="Stehling E.G."/>
        </authorList>
    </citation>
    <scope>NUCLEOTIDE SEQUENCE [LARGE SCALE GENOMIC DNA]</scope>
    <source>
        <strain evidence="8 10">SAb133</strain>
    </source>
</reference>
<evidence type="ECO:0000313" key="13">
    <source>
        <dbReference type="Proteomes" id="UP000516745"/>
    </source>
</evidence>
<evidence type="ECO:0000313" key="10">
    <source>
        <dbReference type="Proteomes" id="UP000297445"/>
    </source>
</evidence>
<evidence type="ECO:0000313" key="4">
    <source>
        <dbReference type="EMBL" id="QNX07843.1"/>
    </source>
</evidence>
<reference evidence="7 15" key="7">
    <citation type="submission" date="2021-06" db="EMBL/GenBank/DDBJ databases">
        <title>FDA dAtabase for Regulatory Grade micrObial Sequences (FDA-ARGOS): Supporting development and validation of Infectious Disease Dx tests.</title>
        <authorList>
            <person name="Sproer C."/>
            <person name="Gronow S."/>
            <person name="Severitt S."/>
            <person name="Schroder I."/>
            <person name="Tallon L."/>
            <person name="Sadzewicz L."/>
            <person name="Zhao X."/>
            <person name="Boylan J."/>
            <person name="Ott S."/>
            <person name="Bowen H."/>
            <person name="Vavikolanu K."/>
            <person name="Mehta A."/>
            <person name="Aluvathingal J."/>
            <person name="Nadendla S."/>
            <person name="Lowell S."/>
            <person name="Myers T."/>
            <person name="Yan Y."/>
        </authorList>
    </citation>
    <scope>NUCLEOTIDE SEQUENCE [LARGE SCALE GENOMIC DNA]</scope>
    <source>
        <strain evidence="7 15">FDAARGOS 1400</strain>
    </source>
</reference>
<evidence type="ECO:0000256" key="1">
    <source>
        <dbReference type="SAM" id="Phobius"/>
    </source>
</evidence>
<reference evidence="3" key="6">
    <citation type="submission" date="2021-03" db="EMBL/GenBank/DDBJ databases">
        <title>Clinical and molecular characterization of Acinetobacter seifertii in Taiwan.</title>
        <authorList>
            <person name="Li L.-H."/>
            <person name="Yang Y.-S."/>
            <person name="Sun J.-R."/>
            <person name="Huang T.-W."/>
            <person name="Huang W.-C."/>
            <person name="Wang Y.-C."/>
            <person name="Kuo T.-H."/>
            <person name="Kuo S.-C."/>
            <person name="Chen T.-L."/>
        </authorList>
    </citation>
    <scope>NUCLEOTIDE SEQUENCE</scope>
    <source>
        <strain evidence="5">AS39</strain>
        <strain evidence="3 14">AS73</strain>
    </source>
</reference>
<name>N8S487_9GAMM</name>
<evidence type="ECO:0000313" key="5">
    <source>
        <dbReference type="EMBL" id="QNX73474.1"/>
    </source>
</evidence>
<dbReference type="EMBL" id="APOO01000022">
    <property type="protein sequence ID" value="ENU42403.1"/>
    <property type="molecule type" value="Genomic_DNA"/>
</dbReference>
<dbReference type="OrthoDB" id="6705109at2"/>
<dbReference type="GeneID" id="60736813"/>
<dbReference type="Proteomes" id="UP000013065">
    <property type="component" value="Unassembled WGS sequence"/>
</dbReference>
<dbReference type="Proteomes" id="UP000683517">
    <property type="component" value="Chromosome"/>
</dbReference>
<evidence type="ECO:0000313" key="12">
    <source>
        <dbReference type="Proteomes" id="UP000516672"/>
    </source>
</evidence>
<sequence>MNFLRKKNKASFVLFIITLYSMLGFGIGFIIWEYFLKLH</sequence>
<evidence type="ECO:0000313" key="7">
    <source>
        <dbReference type="EMBL" id="QXB47251.1"/>
    </source>
</evidence>
<dbReference type="PATRIC" id="fig|520709.3.peg.3234"/>
<evidence type="ECO:0000313" key="6">
    <source>
        <dbReference type="EMBL" id="QOD74353.1"/>
    </source>
</evidence>
<evidence type="ECO:0000313" key="14">
    <source>
        <dbReference type="Proteomes" id="UP000516862"/>
    </source>
</evidence>
<evidence type="ECO:0000313" key="15">
    <source>
        <dbReference type="Proteomes" id="UP000683517"/>
    </source>
</evidence>
<evidence type="ECO:0000313" key="11">
    <source>
        <dbReference type="Proteomes" id="UP000516666"/>
    </source>
</evidence>
<keyword evidence="1" id="KW-1133">Transmembrane helix</keyword>
<reference evidence="11 12" key="5">
    <citation type="submission" date="2020-09" db="EMBL/GenBank/DDBJ databases">
        <authorList>
            <person name="Chen F.-J."/>
            <person name="Lee Y.-T."/>
        </authorList>
    </citation>
    <scope>NUCLEOTIDE SEQUENCE [LARGE SCALE GENOMIC DNA]</scope>
    <source>
        <strain evidence="5 11">AS39</strain>
        <strain evidence="6 12">AS42</strain>
        <strain evidence="4 13">AS72</strain>
        <strain evidence="3 14">AS73</strain>
    </source>
</reference>
<evidence type="ECO:0000313" key="8">
    <source>
        <dbReference type="EMBL" id="TEU26012.1"/>
    </source>
</evidence>
<gene>
    <name evidence="8" type="ORF">E2R16_15725</name>
    <name evidence="2" type="ORF">F985_03292</name>
    <name evidence="7" type="ORF">I6L30_04390</name>
    <name evidence="5" type="ORF">IC776_06340</name>
    <name evidence="6" type="ORF">IC779_06435</name>
    <name evidence="4" type="ORF">IC795_11855</name>
    <name evidence="3" type="ORF">IC796_12580</name>
</gene>
<dbReference type="AlphaFoldDB" id="N8S487"/>
<dbReference type="EMBL" id="CP061828">
    <property type="protein sequence ID" value="QOD74353.1"/>
    <property type="molecule type" value="Genomic_DNA"/>
</dbReference>
<dbReference type="Proteomes" id="UP000297445">
    <property type="component" value="Unassembled WGS sequence"/>
</dbReference>
<proteinExistence type="predicted"/>
<reference evidence="2 9" key="2">
    <citation type="journal article" date="2015" name="Int. J. Syst. Evol. Microbiol.">
        <title>Acinetobacter seifertii sp. nov., a member of the Acinetobacter calcoaceticus-Acinetobacter baumannii complex isolated from human clinical specimens.</title>
        <authorList>
            <person name="Nemec A."/>
            <person name="Krizova L."/>
            <person name="Maixnerova M."/>
            <person name="Sedo O."/>
            <person name="Brisse S."/>
            <person name="Higgins P.G."/>
        </authorList>
    </citation>
    <scope>NUCLEOTIDE SEQUENCE [LARGE SCALE GENOMIC DNA]</scope>
    <source>
        <strain evidence="2 9">NIPH 973</strain>
    </source>
</reference>
<dbReference type="Proteomes" id="UP000516666">
    <property type="component" value="Chromosome"/>
</dbReference>
<reference evidence="11 13" key="4">
    <citation type="submission" date="2020-09" db="EMBL/GenBank/DDBJ databases">
        <title>Clinical and molecular characterization of Acinetobacter seifertii in Taiwan.</title>
        <authorList>
            <person name="Li L.-H."/>
            <person name="Yang Y.-S."/>
            <person name="Sun J.-R."/>
            <person name="Huang T.-W."/>
            <person name="Huang W.-C."/>
            <person name="Wang Y.-C."/>
            <person name="Kuo T.-H."/>
            <person name="Kuo S.-C."/>
            <person name="Chen T.-L."/>
        </authorList>
    </citation>
    <scope>NUCLEOTIDE SEQUENCE [LARGE SCALE GENOMIC DNA]</scope>
    <source>
        <strain evidence="11">AS39</strain>
        <strain evidence="6 12">AS42</strain>
        <strain evidence="4 13">AS72</strain>
    </source>
</reference>
<reference evidence="9" key="1">
    <citation type="submission" date="2013-02" db="EMBL/GenBank/DDBJ databases">
        <title>The Genome Sequence of Acinetobacter sp. NIPH 973.</title>
        <authorList>
            <consortium name="The Broad Institute Genome Sequencing Platform"/>
            <consortium name="The Broad Institute Genome Sequencing Center for Infectious Disease"/>
            <person name="Cerqueira G."/>
            <person name="Feldgarden M."/>
            <person name="Courvalin P."/>
            <person name="Perichon B."/>
            <person name="Grillot-Courvalin C."/>
            <person name="Clermont D."/>
            <person name="Rocha E."/>
            <person name="Yoon E.-J."/>
            <person name="Nemec A."/>
            <person name="Walker B."/>
            <person name="Young S.K."/>
            <person name="Zeng Q."/>
            <person name="Gargeya S."/>
            <person name="Fitzgerald M."/>
            <person name="Haas B."/>
            <person name="Abouelleil A."/>
            <person name="Alvarado L."/>
            <person name="Arachchi H.M."/>
            <person name="Berlin A.M."/>
            <person name="Chapman S.B."/>
            <person name="Dewar J."/>
            <person name="Goldberg J."/>
            <person name="Griggs A."/>
            <person name="Gujja S."/>
            <person name="Hansen M."/>
            <person name="Howarth C."/>
            <person name="Imamovic A."/>
            <person name="Larimer J."/>
            <person name="McCowan C."/>
            <person name="Murphy C."/>
            <person name="Neiman D."/>
            <person name="Pearson M."/>
            <person name="Priest M."/>
            <person name="Roberts A."/>
            <person name="Saif S."/>
            <person name="Shea T."/>
            <person name="Sisk P."/>
            <person name="Sykes S."/>
            <person name="Wortman J."/>
            <person name="Nusbaum C."/>
            <person name="Birren B."/>
        </authorList>
    </citation>
    <scope>NUCLEOTIDE SEQUENCE [LARGE SCALE GENOMIC DNA]</scope>
    <source>
        <strain evidence="9">NIPH 973</strain>
    </source>
</reference>
<dbReference type="HOGENOM" id="CLU_215642_0_0_6"/>
<evidence type="ECO:0000313" key="3">
    <source>
        <dbReference type="EMBL" id="QNX04212.1"/>
    </source>
</evidence>
<dbReference type="Proteomes" id="UP000516745">
    <property type="component" value="Chromosome"/>
</dbReference>
<dbReference type="EMBL" id="CP077365">
    <property type="protein sequence ID" value="QXB47251.1"/>
    <property type="molecule type" value="Genomic_DNA"/>
</dbReference>
<keyword evidence="1" id="KW-0812">Transmembrane</keyword>